<dbReference type="PANTHER" id="PTHR42941:SF1">
    <property type="entry name" value="SLL1037 PROTEIN"/>
    <property type="match status" value="1"/>
</dbReference>
<keyword evidence="1" id="KW-0732">Signal</keyword>
<feature type="signal peptide" evidence="1">
    <location>
        <begin position="1"/>
        <end position="22"/>
    </location>
</feature>
<accession>A0A0D0P9D6</accession>
<reference evidence="2 3" key="1">
    <citation type="submission" date="2013-01" db="EMBL/GenBank/DDBJ databases">
        <authorList>
            <person name="Fiebig A."/>
            <person name="Goeker M."/>
            <person name="Klenk H.-P.P."/>
        </authorList>
    </citation>
    <scope>NUCLEOTIDE SEQUENCE [LARGE SCALE GENOMIC DNA]</scope>
    <source>
        <strain evidence="2 3">DSM 24838</strain>
    </source>
</reference>
<dbReference type="SUPFAM" id="SSF53850">
    <property type="entry name" value="Periplasmic binding protein-like II"/>
    <property type="match status" value="1"/>
</dbReference>
<organism evidence="2 3">
    <name type="scientific">Wenxinia marina DSM 24838</name>
    <dbReference type="NCBI Taxonomy" id="1123501"/>
    <lineage>
        <taxon>Bacteria</taxon>
        <taxon>Pseudomonadati</taxon>
        <taxon>Pseudomonadota</taxon>
        <taxon>Alphaproteobacteria</taxon>
        <taxon>Rhodobacterales</taxon>
        <taxon>Roseobacteraceae</taxon>
        <taxon>Wenxinia</taxon>
    </lineage>
</organism>
<name>A0A0D0P9D6_9RHOB</name>
<feature type="chain" id="PRO_5002218038" evidence="1">
    <location>
        <begin position="23"/>
        <end position="316"/>
    </location>
</feature>
<dbReference type="RefSeq" id="WP_018302281.1">
    <property type="nucleotide sequence ID" value="NZ_KB902283.1"/>
</dbReference>
<sequence length="316" mass="32753">MTMKATILAAGLAAVGTLPAAAQTLGIGTMGQGTSGYSMGAAIASVLADAGIDAVVQPATGTSAFLPLVDSGELDFGIANAIEIAEAHEGQVAFEGRPLENVRMVARLFPFRVGVFVRDDSDIMSVEDLAGHSATYGFTAQVTLNRVMDAYLATGGLTGDDIEQVLVPNVVRGADDFAAGSVEAAMFAMGSGKVTETDAAVGGLRFLPLSDDPEAEARMQEIVPQAYIGTVEPAENLTGVDEAMPAMFYDYVLVAGAHVPDEVVQEAVMALQQNQEALAASFGNFSEMDPDALYSDIGVPYHDGAMAAYQELGQAE</sequence>
<dbReference type="EMBL" id="AONG01000016">
    <property type="protein sequence ID" value="KIQ68161.1"/>
    <property type="molecule type" value="Genomic_DNA"/>
</dbReference>
<dbReference type="Gene3D" id="3.40.190.10">
    <property type="entry name" value="Periplasmic binding protein-like II"/>
    <property type="match status" value="2"/>
</dbReference>
<evidence type="ECO:0000313" key="2">
    <source>
        <dbReference type="EMBL" id="KIQ68161.1"/>
    </source>
</evidence>
<dbReference type="PANTHER" id="PTHR42941">
    <property type="entry name" value="SLL1037 PROTEIN"/>
    <property type="match status" value="1"/>
</dbReference>
<dbReference type="eggNOG" id="COG2358">
    <property type="taxonomic scope" value="Bacteria"/>
</dbReference>
<comment type="caution">
    <text evidence="2">The sequence shown here is derived from an EMBL/GenBank/DDBJ whole genome shotgun (WGS) entry which is preliminary data.</text>
</comment>
<dbReference type="Pfam" id="PF16868">
    <property type="entry name" value="NMT1_3"/>
    <property type="match status" value="1"/>
</dbReference>
<dbReference type="NCBIfam" id="TIGR02122">
    <property type="entry name" value="TRAP_TAXI"/>
    <property type="match status" value="1"/>
</dbReference>
<dbReference type="AlphaFoldDB" id="A0A0D0P9D6"/>
<dbReference type="Proteomes" id="UP000035100">
    <property type="component" value="Unassembled WGS sequence"/>
</dbReference>
<dbReference type="OrthoDB" id="9776669at2"/>
<dbReference type="STRING" id="1123501.Wenmar_03171"/>
<keyword evidence="3" id="KW-1185">Reference proteome</keyword>
<gene>
    <name evidence="2" type="ORF">Wenmar_03171</name>
</gene>
<protein>
    <submittedName>
        <fullName evidence="2">TRAP transporter solute receptor, TAXI family</fullName>
    </submittedName>
</protein>
<dbReference type="InterPro" id="IPR011852">
    <property type="entry name" value="TRAP_TAXI"/>
</dbReference>
<proteinExistence type="predicted"/>
<evidence type="ECO:0000256" key="1">
    <source>
        <dbReference type="SAM" id="SignalP"/>
    </source>
</evidence>
<dbReference type="PATRIC" id="fig|1123501.6.peg.3293"/>
<evidence type="ECO:0000313" key="3">
    <source>
        <dbReference type="Proteomes" id="UP000035100"/>
    </source>
</evidence>
<keyword evidence="2" id="KW-0675">Receptor</keyword>